<dbReference type="STRING" id="1033731.SAMN05444145_102201"/>
<dbReference type="AlphaFoldDB" id="A0A1H3ZGH9"/>
<dbReference type="Gene3D" id="2.120.10.10">
    <property type="match status" value="1"/>
</dbReference>
<proteinExistence type="predicted"/>
<dbReference type="Pfam" id="PF13088">
    <property type="entry name" value="BNR_2"/>
    <property type="match status" value="1"/>
</dbReference>
<protein>
    <submittedName>
        <fullName evidence="2">BNR repeat-like domain-containing protein</fullName>
    </submittedName>
</protein>
<evidence type="ECO:0000313" key="3">
    <source>
        <dbReference type="Proteomes" id="UP000183253"/>
    </source>
</evidence>
<dbReference type="PANTHER" id="PTHR38792">
    <property type="entry name" value="BNR/ASP-BOX REPEAT DOMAIN PROTEIN (AFU_ORTHOLOGUE AFUA_7G06430)-RELATED"/>
    <property type="match status" value="1"/>
</dbReference>
<dbReference type="PANTHER" id="PTHR38792:SF3">
    <property type="entry name" value="BNR_ASP-BOX REPEAT DOMAIN PROTEIN (AFU_ORTHOLOGUE AFUA_7G06430)-RELATED"/>
    <property type="match status" value="1"/>
</dbReference>
<feature type="domain" description="Sialidase" evidence="1">
    <location>
        <begin position="62"/>
        <end position="228"/>
    </location>
</feature>
<organism evidence="2 3">
    <name type="scientific">Alistipes timonensis JC136</name>
    <dbReference type="NCBI Taxonomy" id="1033731"/>
    <lineage>
        <taxon>Bacteria</taxon>
        <taxon>Pseudomonadati</taxon>
        <taxon>Bacteroidota</taxon>
        <taxon>Bacteroidia</taxon>
        <taxon>Bacteroidales</taxon>
        <taxon>Rikenellaceae</taxon>
        <taxon>Alistipes</taxon>
    </lineage>
</organism>
<sequence length="597" mass="67079">MKTTKLKTIFLTALCAGGCSEPGGPPAAECDVRIAWDHSTFQEMTSAAVENKGYTEQELHYPRIKALSDGTLLMTFMNDHFGWDAFVRRSEDGGRTWSDAQMVRQRFDARSSAGADQMVFVNPDFIELQDGRILLAYQWRYKKGYNDIAHTNENCGVEILFSDDKGRTFSEPRNIYTGRCWEPAMLQLPSGEIQMYITDSNETLNGVSQPCTILIRSFDGGRTWQGKESCSYRDGEIISRTFDGRCTADGMPSGVWLDDDYGIAVPLEVWSGKYKMDQTPVIVRTDAATNWHSDQSIRSEGGPEYPWKKQLNKDFVGFGPYSTKLPTGEMVVLTNGVYKNVQGMWVFIGDKRADNFRFATSPFVGYWGSIDYIGNDRVLGTGTFRYQDGERSRGGVRLMTGRLNRAKTVAKGDLAMAPVGEFDREKNDYWFLGKETASSVFTDFGYTDDCFIVATYLFDENLVAFTPENSDASVVLLARQSDDGGWDTYKIVVNARGRWLVYREETSSWRLVGQGETRVDLRGTVNDAGDTDLGFGARLCIGWELLGGKPAPGEELRAHLRHHYKEEVKEGPVFALVEDAEGENSDYPGEWLRITLK</sequence>
<dbReference type="EMBL" id="FNRI01000002">
    <property type="protein sequence ID" value="SEA22638.1"/>
    <property type="molecule type" value="Genomic_DNA"/>
</dbReference>
<dbReference type="InterPro" id="IPR011040">
    <property type="entry name" value="Sialidase"/>
</dbReference>
<dbReference type="Proteomes" id="UP000183253">
    <property type="component" value="Unassembled WGS sequence"/>
</dbReference>
<dbReference type="Gene3D" id="2.60.40.1190">
    <property type="match status" value="1"/>
</dbReference>
<dbReference type="InterPro" id="IPR036278">
    <property type="entry name" value="Sialidase_sf"/>
</dbReference>
<gene>
    <name evidence="2" type="ORF">SAMN05444145_102201</name>
</gene>
<dbReference type="SUPFAM" id="SSF50939">
    <property type="entry name" value="Sialidases"/>
    <property type="match status" value="1"/>
</dbReference>
<dbReference type="RefSeq" id="WP_010263383.1">
    <property type="nucleotide sequence ID" value="NZ_CAEG01000012.1"/>
</dbReference>
<reference evidence="2 3" key="1">
    <citation type="submission" date="2016-10" db="EMBL/GenBank/DDBJ databases">
        <authorList>
            <person name="de Groot N.N."/>
        </authorList>
    </citation>
    <scope>NUCLEOTIDE SEQUENCE [LARGE SCALE GENOMIC DNA]</scope>
    <source>
        <strain evidence="2 3">DSM 25383</strain>
    </source>
</reference>
<accession>A0A1H3ZGH9</accession>
<keyword evidence="3" id="KW-1185">Reference proteome</keyword>
<evidence type="ECO:0000259" key="1">
    <source>
        <dbReference type="Pfam" id="PF13088"/>
    </source>
</evidence>
<evidence type="ECO:0000313" key="2">
    <source>
        <dbReference type="EMBL" id="SEA22638.1"/>
    </source>
</evidence>
<name>A0A1H3ZGH9_9BACT</name>
<dbReference type="CDD" id="cd15482">
    <property type="entry name" value="Sialidase_non-viral"/>
    <property type="match status" value="1"/>
</dbReference>